<evidence type="ECO:0000256" key="5">
    <source>
        <dbReference type="ARBA" id="ARBA00023242"/>
    </source>
</evidence>
<dbReference type="GO" id="GO:0005634">
    <property type="term" value="C:nucleus"/>
    <property type="evidence" value="ECO:0007669"/>
    <property type="project" value="UniProtKB-SubCell"/>
</dbReference>
<evidence type="ECO:0000256" key="4">
    <source>
        <dbReference type="ARBA" id="ARBA00023163"/>
    </source>
</evidence>
<accession>A0A1S2Y752</accession>
<sequence>MVRKKVKLAYIVNHGSRRATFRKRKNGIFKKISELTTLCGIEACAIIYGENEQEAEVWPSPAGTRSVLNRFMSLPELERRRKMVDLERFLTKSIEKAQELLKKQWEENKKKEMSIVIDQFIYTGEYNIGNMVSLKDLNDFSAFIDLNLSEIDQKLNSMEPEIQGEGGNGAEPMIGIEQQANAGADVGPSMSYNMQIDD</sequence>
<dbReference type="OrthoDB" id="1403467at2759"/>
<dbReference type="InterPro" id="IPR002100">
    <property type="entry name" value="TF_MADSbox"/>
</dbReference>
<evidence type="ECO:0000256" key="2">
    <source>
        <dbReference type="ARBA" id="ARBA00023015"/>
    </source>
</evidence>
<dbReference type="SUPFAM" id="SSF55455">
    <property type="entry name" value="SRF-like"/>
    <property type="match status" value="1"/>
</dbReference>
<dbReference type="SMART" id="SM00432">
    <property type="entry name" value="MADS"/>
    <property type="match status" value="1"/>
</dbReference>
<dbReference type="Gene3D" id="3.40.1810.10">
    <property type="entry name" value="Transcription factor, MADS-box"/>
    <property type="match status" value="1"/>
</dbReference>
<evidence type="ECO:0000256" key="3">
    <source>
        <dbReference type="ARBA" id="ARBA00023125"/>
    </source>
</evidence>
<reference evidence="8" key="2">
    <citation type="submission" date="2025-08" db="UniProtKB">
        <authorList>
            <consortium name="RefSeq"/>
        </authorList>
    </citation>
    <scope>IDENTIFICATION</scope>
    <source>
        <tissue evidence="8">Etiolated seedlings</tissue>
    </source>
</reference>
<evidence type="ECO:0000256" key="1">
    <source>
        <dbReference type="ARBA" id="ARBA00004123"/>
    </source>
</evidence>
<dbReference type="PROSITE" id="PS50066">
    <property type="entry name" value="MADS_BOX_2"/>
    <property type="match status" value="1"/>
</dbReference>
<dbReference type="AlphaFoldDB" id="A0A1S2Y752"/>
<feature type="domain" description="MADS-box" evidence="6">
    <location>
        <begin position="1"/>
        <end position="51"/>
    </location>
</feature>
<keyword evidence="3" id="KW-0238">DNA-binding</keyword>
<dbReference type="PANTHER" id="PTHR11945:SF777">
    <property type="entry name" value="MADS-BOX TRANSCRIPTION FACTOR FAMILY PROTEIN"/>
    <property type="match status" value="1"/>
</dbReference>
<organism evidence="7 8">
    <name type="scientific">Cicer arietinum</name>
    <name type="common">Chickpea</name>
    <name type="synonym">Garbanzo</name>
    <dbReference type="NCBI Taxonomy" id="3827"/>
    <lineage>
        <taxon>Eukaryota</taxon>
        <taxon>Viridiplantae</taxon>
        <taxon>Streptophyta</taxon>
        <taxon>Embryophyta</taxon>
        <taxon>Tracheophyta</taxon>
        <taxon>Spermatophyta</taxon>
        <taxon>Magnoliopsida</taxon>
        <taxon>eudicotyledons</taxon>
        <taxon>Gunneridae</taxon>
        <taxon>Pentapetalae</taxon>
        <taxon>rosids</taxon>
        <taxon>fabids</taxon>
        <taxon>Fabales</taxon>
        <taxon>Fabaceae</taxon>
        <taxon>Papilionoideae</taxon>
        <taxon>50 kb inversion clade</taxon>
        <taxon>NPAAA clade</taxon>
        <taxon>Hologalegina</taxon>
        <taxon>IRL clade</taxon>
        <taxon>Cicereae</taxon>
        <taxon>Cicer</taxon>
    </lineage>
</organism>
<dbReference type="Pfam" id="PF00319">
    <property type="entry name" value="SRF-TF"/>
    <property type="match status" value="1"/>
</dbReference>
<dbReference type="PANTHER" id="PTHR11945">
    <property type="entry name" value="MADS BOX PROTEIN"/>
    <property type="match status" value="1"/>
</dbReference>
<evidence type="ECO:0000313" key="8">
    <source>
        <dbReference type="RefSeq" id="XP_004500456.1"/>
    </source>
</evidence>
<keyword evidence="2" id="KW-0805">Transcription regulation</keyword>
<dbReference type="InterPro" id="IPR036879">
    <property type="entry name" value="TF_MADSbox_sf"/>
</dbReference>
<dbReference type="eggNOG" id="KOG0014">
    <property type="taxonomic scope" value="Eukaryota"/>
</dbReference>
<proteinExistence type="predicted"/>
<comment type="subcellular location">
    <subcellularLocation>
        <location evidence="1">Nucleus</location>
    </subcellularLocation>
</comment>
<dbReference type="GO" id="GO:0000978">
    <property type="term" value="F:RNA polymerase II cis-regulatory region sequence-specific DNA binding"/>
    <property type="evidence" value="ECO:0007669"/>
    <property type="project" value="TreeGrafter"/>
</dbReference>
<dbReference type="GO" id="GO:0046983">
    <property type="term" value="F:protein dimerization activity"/>
    <property type="evidence" value="ECO:0007669"/>
    <property type="project" value="InterPro"/>
</dbReference>
<keyword evidence="5" id="KW-0539">Nucleus</keyword>
<dbReference type="GeneID" id="101510929"/>
<dbReference type="KEGG" id="cam:101510929"/>
<name>A0A1S2Y752_CICAR</name>
<evidence type="ECO:0000259" key="6">
    <source>
        <dbReference type="PROSITE" id="PS50066"/>
    </source>
</evidence>
<reference evidence="7" key="1">
    <citation type="journal article" date="2013" name="Nat. Biotechnol.">
        <title>Draft genome sequence of chickpea (Cicer arietinum) provides a resource for trait improvement.</title>
        <authorList>
            <person name="Varshney R.K."/>
            <person name="Song C."/>
            <person name="Saxena R.K."/>
            <person name="Azam S."/>
            <person name="Yu S."/>
            <person name="Sharpe A.G."/>
            <person name="Cannon S."/>
            <person name="Baek J."/>
            <person name="Rosen B.D."/>
            <person name="Tar'an B."/>
            <person name="Millan T."/>
            <person name="Zhang X."/>
            <person name="Ramsay L.D."/>
            <person name="Iwata A."/>
            <person name="Wang Y."/>
            <person name="Nelson W."/>
            <person name="Farmer A.D."/>
            <person name="Gaur P.M."/>
            <person name="Soderlund C."/>
            <person name="Penmetsa R.V."/>
            <person name="Xu C."/>
            <person name="Bharti A.K."/>
            <person name="He W."/>
            <person name="Winter P."/>
            <person name="Zhao S."/>
            <person name="Hane J.K."/>
            <person name="Carrasquilla-Garcia N."/>
            <person name="Condie J.A."/>
            <person name="Upadhyaya H.D."/>
            <person name="Luo M.C."/>
            <person name="Thudi M."/>
            <person name="Gowda C.L."/>
            <person name="Singh N.P."/>
            <person name="Lichtenzveig J."/>
            <person name="Gali K.K."/>
            <person name="Rubio J."/>
            <person name="Nadarajan N."/>
            <person name="Dolezel J."/>
            <person name="Bansal K.C."/>
            <person name="Xu X."/>
            <person name="Edwards D."/>
            <person name="Zhang G."/>
            <person name="Kahl G."/>
            <person name="Gil J."/>
            <person name="Singh K.B."/>
            <person name="Datta S.K."/>
            <person name="Jackson S.A."/>
            <person name="Wang J."/>
            <person name="Cook D.R."/>
        </authorList>
    </citation>
    <scope>NUCLEOTIDE SEQUENCE [LARGE SCALE GENOMIC DNA]</scope>
    <source>
        <strain evidence="7">cv. CDC Frontier</strain>
    </source>
</reference>
<dbReference type="PRINTS" id="PR00404">
    <property type="entry name" value="MADSDOMAIN"/>
</dbReference>
<dbReference type="RefSeq" id="XP_004500456.1">
    <property type="nucleotide sequence ID" value="XM_004500399.2"/>
</dbReference>
<dbReference type="Proteomes" id="UP000087171">
    <property type="component" value="Chromosome Ca5"/>
</dbReference>
<dbReference type="GO" id="GO:0000981">
    <property type="term" value="F:DNA-binding transcription factor activity, RNA polymerase II-specific"/>
    <property type="evidence" value="ECO:0007669"/>
    <property type="project" value="InterPro"/>
</dbReference>
<evidence type="ECO:0000313" key="7">
    <source>
        <dbReference type="Proteomes" id="UP000087171"/>
    </source>
</evidence>
<keyword evidence="4" id="KW-0804">Transcription</keyword>
<dbReference type="GO" id="GO:0045944">
    <property type="term" value="P:positive regulation of transcription by RNA polymerase II"/>
    <property type="evidence" value="ECO:0007669"/>
    <property type="project" value="InterPro"/>
</dbReference>
<gene>
    <name evidence="8" type="primary">LOC101510929</name>
</gene>
<dbReference type="FunFam" id="3.40.1810.10:FF:000024">
    <property type="entry name" value="Agamous-like MADS-box protein AGL80"/>
    <property type="match status" value="1"/>
</dbReference>
<dbReference type="PaxDb" id="3827-XP_004500456.1"/>
<dbReference type="CDD" id="cd00266">
    <property type="entry name" value="MADS_SRF_like"/>
    <property type="match status" value="1"/>
</dbReference>
<protein>
    <submittedName>
        <fullName evidence="8">Agamous-like MADS-box protein AGL80</fullName>
    </submittedName>
</protein>
<keyword evidence="7" id="KW-1185">Reference proteome</keyword>
<dbReference type="InterPro" id="IPR033897">
    <property type="entry name" value="SRF-like_MADS-box"/>
</dbReference>